<feature type="domain" description="C-type lectin" evidence="5">
    <location>
        <begin position="169"/>
        <end position="279"/>
    </location>
</feature>
<evidence type="ECO:0000313" key="6">
    <source>
        <dbReference type="Proteomes" id="UP000515202"/>
    </source>
</evidence>
<gene>
    <name evidence="7" type="primary">LOC105307697</name>
</gene>
<evidence type="ECO:0000256" key="3">
    <source>
        <dbReference type="SAM" id="Coils"/>
    </source>
</evidence>
<reference evidence="7" key="1">
    <citation type="submission" date="2025-08" db="UniProtKB">
        <authorList>
            <consortium name="RefSeq"/>
        </authorList>
    </citation>
    <scope>IDENTIFICATION</scope>
    <source>
        <tissue evidence="7">Kidney</tissue>
    </source>
</reference>
<evidence type="ECO:0000256" key="4">
    <source>
        <dbReference type="SAM" id="Phobius"/>
    </source>
</evidence>
<dbReference type="InterPro" id="IPR001304">
    <property type="entry name" value="C-type_lectin-like"/>
</dbReference>
<keyword evidence="2" id="KW-1015">Disulfide bond</keyword>
<protein>
    <submittedName>
        <fullName evidence="7">C-type lectin domain family 4 member G</fullName>
    </submittedName>
</protein>
<dbReference type="PROSITE" id="PS00615">
    <property type="entry name" value="C_TYPE_LECTIN_1"/>
    <property type="match status" value="1"/>
</dbReference>
<evidence type="ECO:0000259" key="5">
    <source>
        <dbReference type="PROSITE" id="PS50041"/>
    </source>
</evidence>
<keyword evidence="4" id="KW-0812">Transmembrane</keyword>
<dbReference type="KEGG" id="pvp:105307697"/>
<dbReference type="GeneID" id="105307697"/>
<name>A0A6P3RHI6_PTEVA</name>
<keyword evidence="4" id="KW-0472">Membrane</keyword>
<dbReference type="PROSITE" id="PS50041">
    <property type="entry name" value="C_TYPE_LECTIN_2"/>
    <property type="match status" value="1"/>
</dbReference>
<organism evidence="6 7">
    <name type="scientific">Pteropus vampyrus</name>
    <name type="common">Large flying fox</name>
    <dbReference type="NCBI Taxonomy" id="132908"/>
    <lineage>
        <taxon>Eukaryota</taxon>
        <taxon>Metazoa</taxon>
        <taxon>Chordata</taxon>
        <taxon>Craniata</taxon>
        <taxon>Vertebrata</taxon>
        <taxon>Euteleostomi</taxon>
        <taxon>Mammalia</taxon>
        <taxon>Eutheria</taxon>
        <taxon>Laurasiatheria</taxon>
        <taxon>Chiroptera</taxon>
        <taxon>Yinpterochiroptera</taxon>
        <taxon>Pteropodoidea</taxon>
        <taxon>Pteropodidae</taxon>
        <taxon>Pteropodinae</taxon>
        <taxon>Pteropus</taxon>
    </lineage>
</organism>
<evidence type="ECO:0000256" key="1">
    <source>
        <dbReference type="ARBA" id="ARBA00022734"/>
    </source>
</evidence>
<sequence>MDTARYSKWSGGLEEVSGGYCGRWGWRFLFLALALVITTILWALILSILHSKASTQRGALLHRQDLLRTNASKQTAELGTLKEEVRACNSCCLRTQEELQTARTELKEAQVKLIQQESALNELSNRVTQSLAEAGRDRENIRSELFQALETVQLGNSSCKQCPTSWLPFQGSCYFFSELQATWEVAQRNCADLGAHLVIVQGLDEQSFLTRNTRGRGYWLGLRAVRRGNKIQGYQWVDGVSLSFSHWNVGEPNDSWGLEDCGMILHTGLWNDAPCNNERDNWICEKRSSC</sequence>
<evidence type="ECO:0000256" key="2">
    <source>
        <dbReference type="ARBA" id="ARBA00023157"/>
    </source>
</evidence>
<accession>A0A6P3RHI6</accession>
<dbReference type="Proteomes" id="UP000515202">
    <property type="component" value="Unplaced"/>
</dbReference>
<dbReference type="PANTHER" id="PTHR22803">
    <property type="entry name" value="MANNOSE, PHOSPHOLIPASE, LECTIN RECEPTOR RELATED"/>
    <property type="match status" value="1"/>
</dbReference>
<dbReference type="AlphaFoldDB" id="A0A6P3RHI6"/>
<dbReference type="RefSeq" id="XP_011381568.1">
    <property type="nucleotide sequence ID" value="XM_011383266.2"/>
</dbReference>
<dbReference type="Pfam" id="PF00059">
    <property type="entry name" value="Lectin_C"/>
    <property type="match status" value="1"/>
</dbReference>
<keyword evidence="1" id="KW-0430">Lectin</keyword>
<proteinExistence type="predicted"/>
<dbReference type="CDD" id="cd03590">
    <property type="entry name" value="CLECT_DC-SIGN_like"/>
    <property type="match status" value="1"/>
</dbReference>
<dbReference type="InterPro" id="IPR016187">
    <property type="entry name" value="CTDL_fold"/>
</dbReference>
<keyword evidence="6" id="KW-1185">Reference proteome</keyword>
<dbReference type="InterPro" id="IPR050111">
    <property type="entry name" value="C-type_lectin/snaclec_domain"/>
</dbReference>
<feature type="transmembrane region" description="Helical" evidence="4">
    <location>
        <begin position="28"/>
        <end position="49"/>
    </location>
</feature>
<keyword evidence="4" id="KW-1133">Transmembrane helix</keyword>
<evidence type="ECO:0000313" key="7">
    <source>
        <dbReference type="RefSeq" id="XP_011381568.1"/>
    </source>
</evidence>
<dbReference type="SMART" id="SM00034">
    <property type="entry name" value="CLECT"/>
    <property type="match status" value="1"/>
</dbReference>
<dbReference type="InterPro" id="IPR016186">
    <property type="entry name" value="C-type_lectin-like/link_sf"/>
</dbReference>
<feature type="coiled-coil region" evidence="3">
    <location>
        <begin position="92"/>
        <end position="126"/>
    </location>
</feature>
<keyword evidence="3" id="KW-0175">Coiled coil</keyword>
<dbReference type="Gene3D" id="3.10.100.10">
    <property type="entry name" value="Mannose-Binding Protein A, subunit A"/>
    <property type="match status" value="1"/>
</dbReference>
<dbReference type="InterPro" id="IPR018378">
    <property type="entry name" value="C-type_lectin_CS"/>
</dbReference>
<dbReference type="SUPFAM" id="SSF56436">
    <property type="entry name" value="C-type lectin-like"/>
    <property type="match status" value="1"/>
</dbReference>
<dbReference type="InterPro" id="IPR033989">
    <property type="entry name" value="CD209-like_CTLD"/>
</dbReference>
<dbReference type="GO" id="GO:0030246">
    <property type="term" value="F:carbohydrate binding"/>
    <property type="evidence" value="ECO:0007669"/>
    <property type="project" value="UniProtKB-KW"/>
</dbReference>
<dbReference type="OrthoDB" id="6133475at2759"/>